<dbReference type="InterPro" id="IPR013321">
    <property type="entry name" value="Arc_rbn_hlx_hlx"/>
</dbReference>
<dbReference type="Gene3D" id="1.10.1220.10">
    <property type="entry name" value="Met repressor-like"/>
    <property type="match status" value="1"/>
</dbReference>
<dbReference type="CDD" id="cd22231">
    <property type="entry name" value="RHH_NikR_HicB-like"/>
    <property type="match status" value="1"/>
</dbReference>
<organism evidence="2 3">
    <name type="scientific">Thermococcus aggregans</name>
    <dbReference type="NCBI Taxonomy" id="110163"/>
    <lineage>
        <taxon>Archaea</taxon>
        <taxon>Methanobacteriati</taxon>
        <taxon>Methanobacteriota</taxon>
        <taxon>Thermococci</taxon>
        <taxon>Thermococcales</taxon>
        <taxon>Thermococcaceae</taxon>
        <taxon>Thermococcus</taxon>
    </lineage>
</organism>
<accession>A0A9E7MYZ7</accession>
<dbReference type="Proteomes" id="UP001055732">
    <property type="component" value="Chromosome"/>
</dbReference>
<sequence>MAKMRIISVQLPQGLINALDVLVKRGVYPNRSEAIREAIRELIKKELYTTEAEEKELPEYVVE</sequence>
<gene>
    <name evidence="2" type="ORF">NF865_04015</name>
</gene>
<evidence type="ECO:0000313" key="2">
    <source>
        <dbReference type="EMBL" id="USS41362.1"/>
    </source>
</evidence>
<dbReference type="KEGG" id="tagg:NF865_04015"/>
<dbReference type="InterPro" id="IPR002145">
    <property type="entry name" value="CopG"/>
</dbReference>
<evidence type="ECO:0000313" key="3">
    <source>
        <dbReference type="Proteomes" id="UP001055732"/>
    </source>
</evidence>
<dbReference type="SUPFAM" id="SSF47598">
    <property type="entry name" value="Ribbon-helix-helix"/>
    <property type="match status" value="1"/>
</dbReference>
<dbReference type="PANTHER" id="PTHR36215">
    <property type="entry name" value="BLL4998 PROTEIN"/>
    <property type="match status" value="1"/>
</dbReference>
<dbReference type="AlphaFoldDB" id="A0A9E7MYZ7"/>
<keyword evidence="3" id="KW-1185">Reference proteome</keyword>
<dbReference type="PANTHER" id="PTHR36215:SF1">
    <property type="entry name" value="BLL4998 PROTEIN"/>
    <property type="match status" value="1"/>
</dbReference>
<name>A0A9E7MYZ7_THEAG</name>
<dbReference type="GO" id="GO:0006355">
    <property type="term" value="P:regulation of DNA-templated transcription"/>
    <property type="evidence" value="ECO:0007669"/>
    <property type="project" value="InterPro"/>
</dbReference>
<protein>
    <submittedName>
        <fullName evidence="2">Ribbon-helix-helix domain-containing protein</fullName>
    </submittedName>
</protein>
<proteinExistence type="predicted"/>
<reference evidence="2" key="1">
    <citation type="journal article" date="1998" name="Int. J. Syst. Bacteriol. 48 Pt">
        <title>Thermococcus guaymasensis sp. nov. and Thermococcus aggregans sp. nov., two novel thermophilic archaea isolated from the Guaymas Basin hydrothermal vent site.</title>
        <authorList>
            <person name="Canganella F."/>
            <person name="Jones W.J."/>
            <person name="Gambacorta A."/>
            <person name="Antranikian G."/>
        </authorList>
    </citation>
    <scope>NUCLEOTIDE SEQUENCE</scope>
    <source>
        <strain evidence="2">TY</strain>
    </source>
</reference>
<feature type="domain" description="Ribbon-helix-helix protein CopG" evidence="1">
    <location>
        <begin position="6"/>
        <end position="46"/>
    </location>
</feature>
<dbReference type="InterPro" id="IPR010985">
    <property type="entry name" value="Ribbon_hlx_hlx"/>
</dbReference>
<reference evidence="2" key="2">
    <citation type="submission" date="2022-06" db="EMBL/GenBank/DDBJ databases">
        <authorList>
            <person name="Park Y.-J."/>
        </authorList>
    </citation>
    <scope>NUCLEOTIDE SEQUENCE</scope>
    <source>
        <strain evidence="2">TY</strain>
    </source>
</reference>
<evidence type="ECO:0000259" key="1">
    <source>
        <dbReference type="Pfam" id="PF01402"/>
    </source>
</evidence>
<dbReference type="Pfam" id="PF01402">
    <property type="entry name" value="RHH_1"/>
    <property type="match status" value="1"/>
</dbReference>
<dbReference type="RefSeq" id="WP_253305303.1">
    <property type="nucleotide sequence ID" value="NZ_CP099582.1"/>
</dbReference>
<dbReference type="EMBL" id="CP099582">
    <property type="protein sequence ID" value="USS41362.1"/>
    <property type="molecule type" value="Genomic_DNA"/>
</dbReference>